<evidence type="ECO:0000313" key="3">
    <source>
        <dbReference type="WBParaSite" id="GPLIN_001529100"/>
    </source>
</evidence>
<evidence type="ECO:0000256" key="1">
    <source>
        <dbReference type="SAM" id="MobiDB-lite"/>
    </source>
</evidence>
<accession>A0A183CQY3</accession>
<dbReference type="WBParaSite" id="GPLIN_001529100">
    <property type="protein sequence ID" value="GPLIN_001529100"/>
    <property type="gene ID" value="GPLIN_001529100"/>
</dbReference>
<keyword evidence="2" id="KW-1185">Reference proteome</keyword>
<feature type="region of interest" description="Disordered" evidence="1">
    <location>
        <begin position="26"/>
        <end position="90"/>
    </location>
</feature>
<reference evidence="2" key="1">
    <citation type="submission" date="2013-12" db="EMBL/GenBank/DDBJ databases">
        <authorList>
            <person name="Aslett M."/>
        </authorList>
    </citation>
    <scope>NUCLEOTIDE SEQUENCE [LARGE SCALE GENOMIC DNA]</scope>
    <source>
        <strain evidence="2">Lindley</strain>
    </source>
</reference>
<evidence type="ECO:0000313" key="2">
    <source>
        <dbReference type="Proteomes" id="UP000050741"/>
    </source>
</evidence>
<reference evidence="3" key="3">
    <citation type="submission" date="2016-06" db="UniProtKB">
        <authorList>
            <consortium name="WormBaseParasite"/>
        </authorList>
    </citation>
    <scope>IDENTIFICATION</scope>
</reference>
<proteinExistence type="predicted"/>
<reference evidence="2" key="2">
    <citation type="submission" date="2014-05" db="EMBL/GenBank/DDBJ databases">
        <title>The genome and life-stage specific transcriptomes of Globodera pallida elucidate key aspects of plant parasitism by a cyst nematode.</title>
        <authorList>
            <person name="Cotton J.A."/>
            <person name="Lilley C.J."/>
            <person name="Jones L.M."/>
            <person name="Kikuchi T."/>
            <person name="Reid A.J."/>
            <person name="Thorpe P."/>
            <person name="Tsai I.J."/>
            <person name="Beasley H."/>
            <person name="Blok V."/>
            <person name="Cock P.J.A."/>
            <person name="Van den Akker S.E."/>
            <person name="Holroyd N."/>
            <person name="Hunt M."/>
            <person name="Mantelin S."/>
            <person name="Naghra H."/>
            <person name="Pain A."/>
            <person name="Palomares-Rius J.E."/>
            <person name="Zarowiecki M."/>
            <person name="Berriman M."/>
            <person name="Jones J.T."/>
            <person name="Urwin P.E."/>
        </authorList>
    </citation>
    <scope>NUCLEOTIDE SEQUENCE [LARGE SCALE GENOMIC DNA]</scope>
    <source>
        <strain evidence="2">Lindley</strain>
    </source>
</reference>
<protein>
    <submittedName>
        <fullName evidence="3">Transglycosylase</fullName>
    </submittedName>
</protein>
<dbReference type="Proteomes" id="UP000050741">
    <property type="component" value="Unassembled WGS sequence"/>
</dbReference>
<organism evidence="2 3">
    <name type="scientific">Globodera pallida</name>
    <name type="common">Potato cyst nematode worm</name>
    <name type="synonym">Heterodera pallida</name>
    <dbReference type="NCBI Taxonomy" id="36090"/>
    <lineage>
        <taxon>Eukaryota</taxon>
        <taxon>Metazoa</taxon>
        <taxon>Ecdysozoa</taxon>
        <taxon>Nematoda</taxon>
        <taxon>Chromadorea</taxon>
        <taxon>Rhabditida</taxon>
        <taxon>Tylenchina</taxon>
        <taxon>Tylenchomorpha</taxon>
        <taxon>Tylenchoidea</taxon>
        <taxon>Heteroderidae</taxon>
        <taxon>Heteroderinae</taxon>
        <taxon>Globodera</taxon>
    </lineage>
</organism>
<feature type="compositionally biased region" description="Polar residues" evidence="1">
    <location>
        <begin position="78"/>
        <end position="90"/>
    </location>
</feature>
<sequence>WGSIWRPFGEEKIRYRELEHAWSAFSGTSPNGKLSAVPDNGAPLNNTTPIAKPLKASENDQSLNGTAPIAKPLKASENDQSLNGTAPTVPQTVVAESVLNGTTADTKKIGPPRAGMLKFDDVESALSAPIDVEWKN</sequence>
<dbReference type="AlphaFoldDB" id="A0A183CQY3"/>
<name>A0A183CQY3_GLOPA</name>